<dbReference type="AlphaFoldDB" id="A0A6C0K280"/>
<proteinExistence type="predicted"/>
<protein>
    <recommendedName>
        <fullName evidence="1">C2H2-type domain-containing protein</fullName>
    </recommendedName>
</protein>
<organism evidence="2">
    <name type="scientific">viral metagenome</name>
    <dbReference type="NCBI Taxonomy" id="1070528"/>
    <lineage>
        <taxon>unclassified sequences</taxon>
        <taxon>metagenomes</taxon>
        <taxon>organismal metagenomes</taxon>
    </lineage>
</organism>
<dbReference type="EMBL" id="MN740773">
    <property type="protein sequence ID" value="QHU10900.1"/>
    <property type="molecule type" value="Genomic_DNA"/>
</dbReference>
<feature type="domain" description="C2H2-type" evidence="1">
    <location>
        <begin position="73"/>
        <end position="95"/>
    </location>
</feature>
<accession>A0A6C0K280</accession>
<evidence type="ECO:0000313" key="2">
    <source>
        <dbReference type="EMBL" id="QHU10900.1"/>
    </source>
</evidence>
<dbReference type="PROSITE" id="PS00028">
    <property type="entry name" value="ZINC_FINGER_C2H2_1"/>
    <property type="match status" value="1"/>
</dbReference>
<sequence>MSNFQKCRGFMKNGSKIPPCELNGLKNILKLEKNVTIIFHYFCGKGFKRIFCPLFRRQMNDKNSQKFSETLRCKCCDYECSRKSDFKKHLLSSKHKKNDGTVTIDGIKFSKVSEQGFICECGKEYKHRQGLWSHKKKCIGEQPPENNVVADAQQPTNELVMSLLNQNMELQKQIIELCKEKNTVINNNSNNTNNQFNLNFFLHEQCKDALNLIDFVNQIKLQLSDLDMIGRVGYAEGMSKIFIKNLQEMDVFKRPIHCSDLKREVLYVKEKDTWEKENGENFKIKRAIKEVEHKNIKQIPKWVEENPTSSDTETKKHLEYQKILLEAMGGSTMEDDDKKREKIIRNIAKEVTINKTVEK</sequence>
<dbReference type="InterPro" id="IPR013087">
    <property type="entry name" value="Znf_C2H2_type"/>
</dbReference>
<name>A0A6C0K280_9ZZZZ</name>
<evidence type="ECO:0000259" key="1">
    <source>
        <dbReference type="PROSITE" id="PS00028"/>
    </source>
</evidence>
<reference evidence="2" key="1">
    <citation type="journal article" date="2020" name="Nature">
        <title>Giant virus diversity and host interactions through global metagenomics.</title>
        <authorList>
            <person name="Schulz F."/>
            <person name="Roux S."/>
            <person name="Paez-Espino D."/>
            <person name="Jungbluth S."/>
            <person name="Walsh D.A."/>
            <person name="Denef V.J."/>
            <person name="McMahon K.D."/>
            <person name="Konstantinidis K.T."/>
            <person name="Eloe-Fadrosh E.A."/>
            <person name="Kyrpides N.C."/>
            <person name="Woyke T."/>
        </authorList>
    </citation>
    <scope>NUCLEOTIDE SEQUENCE</scope>
    <source>
        <strain evidence="2">GVMAG-S-1101165-83</strain>
    </source>
</reference>